<evidence type="ECO:0000313" key="2">
    <source>
        <dbReference type="EMBL" id="ADZ91281.1"/>
    </source>
</evidence>
<keyword evidence="1" id="KW-0472">Membrane</keyword>
<feature type="transmembrane region" description="Helical" evidence="1">
    <location>
        <begin position="173"/>
        <end position="193"/>
    </location>
</feature>
<dbReference type="AlphaFoldDB" id="F2K3D9"/>
<dbReference type="HOGENOM" id="CLU_782574_0_0_6"/>
<feature type="transmembrane region" description="Helical" evidence="1">
    <location>
        <begin position="205"/>
        <end position="224"/>
    </location>
</feature>
<name>F2K3D9_MARM1</name>
<keyword evidence="1" id="KW-1133">Transmembrane helix</keyword>
<keyword evidence="1" id="KW-0812">Transmembrane</keyword>
<reference evidence="2 3" key="1">
    <citation type="journal article" date="2012" name="Stand. Genomic Sci.">
        <title>Complete genome sequence of the melanogenic marine bacterium Marinomonas mediterranea type strain (MMB-1(T)).</title>
        <authorList>
            <person name="Lucas-Elio P."/>
            <person name="Goodwin L."/>
            <person name="Woyke T."/>
            <person name="Pitluck S."/>
            <person name="Nolan M."/>
            <person name="Kyrpides N.C."/>
            <person name="Detter J.C."/>
            <person name="Copeland A."/>
            <person name="Teshima H."/>
            <person name="Bruce D."/>
            <person name="Detter C."/>
            <person name="Tapia R."/>
            <person name="Han S."/>
            <person name="Land M.L."/>
            <person name="Ivanova N."/>
            <person name="Mikhailova N."/>
            <person name="Johnston A.W."/>
            <person name="Sanchez-Amat A."/>
        </authorList>
    </citation>
    <scope>NUCLEOTIDE SEQUENCE [LARGE SCALE GENOMIC DNA]</scope>
    <source>
        <strain evidence="3">ATCC 700492 / JCM 21426 / NBRC 103028 / MMB-1</strain>
    </source>
</reference>
<dbReference type="eggNOG" id="COG1459">
    <property type="taxonomic scope" value="Bacteria"/>
</dbReference>
<protein>
    <recommendedName>
        <fullName evidence="4">Type II secretion system F domain</fullName>
    </recommendedName>
</protein>
<organism evidence="2 3">
    <name type="scientific">Marinomonas mediterranea (strain ATCC 700492 / JCM 21426 / NBRC 103028 / MMB-1)</name>
    <dbReference type="NCBI Taxonomy" id="717774"/>
    <lineage>
        <taxon>Bacteria</taxon>
        <taxon>Pseudomonadati</taxon>
        <taxon>Pseudomonadota</taxon>
        <taxon>Gammaproteobacteria</taxon>
        <taxon>Oceanospirillales</taxon>
        <taxon>Oceanospirillaceae</taxon>
        <taxon>Marinomonas</taxon>
    </lineage>
</organism>
<dbReference type="EMBL" id="CP002583">
    <property type="protein sequence ID" value="ADZ91281.1"/>
    <property type="molecule type" value="Genomic_DNA"/>
</dbReference>
<feature type="transmembrane region" description="Helical" evidence="1">
    <location>
        <begin position="346"/>
        <end position="365"/>
    </location>
</feature>
<evidence type="ECO:0000313" key="3">
    <source>
        <dbReference type="Proteomes" id="UP000001062"/>
    </source>
</evidence>
<dbReference type="PANTHER" id="PTHR30012:SF0">
    <property type="entry name" value="TYPE II SECRETION SYSTEM PROTEIN F-RELATED"/>
    <property type="match status" value="1"/>
</dbReference>
<accession>F2K3D9</accession>
<dbReference type="PANTHER" id="PTHR30012">
    <property type="entry name" value="GENERAL SECRETION PATHWAY PROTEIN"/>
    <property type="match status" value="1"/>
</dbReference>
<dbReference type="OrthoDB" id="6098358at2"/>
<dbReference type="Proteomes" id="UP000001062">
    <property type="component" value="Chromosome"/>
</dbReference>
<keyword evidence="3" id="KW-1185">Reference proteome</keyword>
<sequence length="375" mass="42486">MAWYKVLSNEQPAYSNLTEETQDNIETNNTIDRNYYIRWFESSRDVKKHAVKNRRLPNRYLVLKLRKLSTKAFYNLLQQISLDCKQGLSIKDSLISQRQQDKSSYSIEVILIKIQEGTSLKESIASMCDQRLHYYTNYLIDDSTHEVTLTMIEAAISELASSIELSKSLTKSLLYPFFVVQASFMLLALNALMVNTNPDRSTIPLVLISWATITLIQTAIAICAKNGTLLNLLERHSKALQLKNLFQLSLHLVKSGIPTHLAIKSARHNLRSPQLIAQALSFELNIRLGIKIQRALPKTWFDSDGYSIISSSRTGEKIEKALIRGYEYNSQRCVSLLSCITKTMPVLCLLVAGCLVGFTILEIYSPLLEAKPIGY</sequence>
<dbReference type="RefSeq" id="WP_013661186.1">
    <property type="nucleotide sequence ID" value="NC_015276.1"/>
</dbReference>
<dbReference type="STRING" id="717774.Marme_2033"/>
<proteinExistence type="predicted"/>
<dbReference type="KEGG" id="mme:Marme_2033"/>
<dbReference type="PATRIC" id="fig|717774.3.peg.2094"/>
<evidence type="ECO:0008006" key="4">
    <source>
        <dbReference type="Google" id="ProtNLM"/>
    </source>
</evidence>
<evidence type="ECO:0000256" key="1">
    <source>
        <dbReference type="SAM" id="Phobius"/>
    </source>
</evidence>
<dbReference type="InterPro" id="IPR003004">
    <property type="entry name" value="GspF/PilC"/>
</dbReference>
<gene>
    <name evidence="2" type="ordered locus">Marme_2033</name>
</gene>